<sequence length="166" mass="17477">MRLAASTVLALALFACSPEPEPEEQVTTLPAPGGPENPPPGPPSQPITQIETLAGEWRVAGIDAEPFDEPYGLALSASAEKIWWEPRCANFAFSYRIDGIRITTGEGRPSAPVEPGAPPPPVCAIAIPPRLDEVARALNLAEYVGRTPSNGVLIEGGGHSVTLYSQ</sequence>
<evidence type="ECO:0000313" key="3">
    <source>
        <dbReference type="Proteomes" id="UP000286576"/>
    </source>
</evidence>
<feature type="region of interest" description="Disordered" evidence="1">
    <location>
        <begin position="19"/>
        <end position="45"/>
    </location>
</feature>
<keyword evidence="3" id="KW-1185">Reference proteome</keyword>
<dbReference type="RefSeq" id="WP_119586603.1">
    <property type="nucleotide sequence ID" value="NZ_CAWODQ010000022.1"/>
</dbReference>
<feature type="compositionally biased region" description="Pro residues" evidence="1">
    <location>
        <begin position="32"/>
        <end position="45"/>
    </location>
</feature>
<name>A0A418NTB1_9SPHN</name>
<accession>A0A418NTB1</accession>
<dbReference type="AlphaFoldDB" id="A0A418NTB1"/>
<evidence type="ECO:0008006" key="4">
    <source>
        <dbReference type="Google" id="ProtNLM"/>
    </source>
</evidence>
<dbReference type="OrthoDB" id="7432862at2"/>
<reference evidence="2 3" key="1">
    <citation type="submission" date="2018-08" db="EMBL/GenBank/DDBJ databases">
        <title>Erythrobacter zhengii sp.nov., a bacterium isolated from deep-sea sediment.</title>
        <authorList>
            <person name="Fang C."/>
            <person name="Wu Y.-H."/>
            <person name="Sun C."/>
            <person name="Wang H."/>
            <person name="Cheng H."/>
            <person name="Meng F.-X."/>
            <person name="Wang C.-S."/>
            <person name="Xu X.-W."/>
        </authorList>
    </citation>
    <scope>NUCLEOTIDE SEQUENCE [LARGE SCALE GENOMIC DNA]</scope>
    <source>
        <strain evidence="2 3">V18</strain>
    </source>
</reference>
<dbReference type="EMBL" id="QXFL01000003">
    <property type="protein sequence ID" value="RIV86786.1"/>
    <property type="molecule type" value="Genomic_DNA"/>
</dbReference>
<gene>
    <name evidence="2" type="ORF">D2V07_08855</name>
</gene>
<proteinExistence type="predicted"/>
<dbReference type="PROSITE" id="PS51257">
    <property type="entry name" value="PROKAR_LIPOPROTEIN"/>
    <property type="match status" value="1"/>
</dbReference>
<dbReference type="Proteomes" id="UP000286576">
    <property type="component" value="Unassembled WGS sequence"/>
</dbReference>
<evidence type="ECO:0000256" key="1">
    <source>
        <dbReference type="SAM" id="MobiDB-lite"/>
    </source>
</evidence>
<organism evidence="2 3">
    <name type="scientific">Aurantiacibacter zhengii</name>
    <dbReference type="NCBI Taxonomy" id="2307003"/>
    <lineage>
        <taxon>Bacteria</taxon>
        <taxon>Pseudomonadati</taxon>
        <taxon>Pseudomonadota</taxon>
        <taxon>Alphaproteobacteria</taxon>
        <taxon>Sphingomonadales</taxon>
        <taxon>Erythrobacteraceae</taxon>
        <taxon>Aurantiacibacter</taxon>
    </lineage>
</organism>
<evidence type="ECO:0000313" key="2">
    <source>
        <dbReference type="EMBL" id="RIV86786.1"/>
    </source>
</evidence>
<protein>
    <recommendedName>
        <fullName evidence="4">META domain-containing protein</fullName>
    </recommendedName>
</protein>
<comment type="caution">
    <text evidence="2">The sequence shown here is derived from an EMBL/GenBank/DDBJ whole genome shotgun (WGS) entry which is preliminary data.</text>
</comment>